<feature type="signal peptide" evidence="2">
    <location>
        <begin position="1"/>
        <end position="23"/>
    </location>
</feature>
<keyword evidence="4" id="KW-1185">Reference proteome</keyword>
<dbReference type="Proteomes" id="UP001597461">
    <property type="component" value="Unassembled WGS sequence"/>
</dbReference>
<protein>
    <recommendedName>
        <fullName evidence="5">DUF5666 domain-containing protein</fullName>
    </recommendedName>
</protein>
<keyword evidence="2" id="KW-0732">Signal</keyword>
<evidence type="ECO:0000256" key="2">
    <source>
        <dbReference type="SAM" id="SignalP"/>
    </source>
</evidence>
<gene>
    <name evidence="3" type="ORF">ACFSR6_07535</name>
</gene>
<evidence type="ECO:0000313" key="3">
    <source>
        <dbReference type="EMBL" id="MFD2582334.1"/>
    </source>
</evidence>
<reference evidence="4" key="1">
    <citation type="journal article" date="2019" name="Int. J. Syst. Evol. Microbiol.">
        <title>The Global Catalogue of Microorganisms (GCM) 10K type strain sequencing project: providing services to taxonomists for standard genome sequencing and annotation.</title>
        <authorList>
            <consortium name="The Broad Institute Genomics Platform"/>
            <consortium name="The Broad Institute Genome Sequencing Center for Infectious Disease"/>
            <person name="Wu L."/>
            <person name="Ma J."/>
        </authorList>
    </citation>
    <scope>NUCLEOTIDE SEQUENCE [LARGE SCALE GENOMIC DNA]</scope>
    <source>
        <strain evidence="4">KCTC 42866</strain>
    </source>
</reference>
<evidence type="ECO:0008006" key="5">
    <source>
        <dbReference type="Google" id="ProtNLM"/>
    </source>
</evidence>
<feature type="region of interest" description="Disordered" evidence="1">
    <location>
        <begin position="34"/>
        <end position="55"/>
    </location>
</feature>
<dbReference type="EMBL" id="JBHULL010000007">
    <property type="protein sequence ID" value="MFD2582334.1"/>
    <property type="molecule type" value="Genomic_DNA"/>
</dbReference>
<dbReference type="RefSeq" id="WP_379077083.1">
    <property type="nucleotide sequence ID" value="NZ_JBHULL010000007.1"/>
</dbReference>
<evidence type="ECO:0000256" key="1">
    <source>
        <dbReference type="SAM" id="MobiDB-lite"/>
    </source>
</evidence>
<proteinExistence type="predicted"/>
<organism evidence="3 4">
    <name type="scientific">Pedobacter vanadiisoli</name>
    <dbReference type="NCBI Taxonomy" id="1761975"/>
    <lineage>
        <taxon>Bacteria</taxon>
        <taxon>Pseudomonadati</taxon>
        <taxon>Bacteroidota</taxon>
        <taxon>Sphingobacteriia</taxon>
        <taxon>Sphingobacteriales</taxon>
        <taxon>Sphingobacteriaceae</taxon>
        <taxon>Pedobacter</taxon>
    </lineage>
</organism>
<sequence length="245" mass="26050">MKSQIKRTAITACFALMSVVALAQVRPNDNLPLPPARVPGEIPPRPERHRGGLEPGNPLKVLMSLSGKVIAYQANDRHIYNSFTLQNGSQVITVRFPEQLGKQLMSAAGKGKSVTVKGFTDNGPDGVNVFQMASLLVGGTQIVDTPPTAPIEPVNVPSGTFTGKISDFKRDQGGAIRGLSLDNKIEIDLPPPAVEQLQSLLKAGDKVVVTGFKDIAPSGVALETGAPTVVRPQTIEINGQTYLLR</sequence>
<feature type="compositionally biased region" description="Pro residues" evidence="1">
    <location>
        <begin position="34"/>
        <end position="43"/>
    </location>
</feature>
<comment type="caution">
    <text evidence="3">The sequence shown here is derived from an EMBL/GenBank/DDBJ whole genome shotgun (WGS) entry which is preliminary data.</text>
</comment>
<accession>A0ABW5MIQ7</accession>
<evidence type="ECO:0000313" key="4">
    <source>
        <dbReference type="Proteomes" id="UP001597461"/>
    </source>
</evidence>
<feature type="chain" id="PRO_5045733546" description="DUF5666 domain-containing protein" evidence="2">
    <location>
        <begin position="24"/>
        <end position="245"/>
    </location>
</feature>
<name>A0ABW5MIQ7_9SPHI</name>